<dbReference type="RefSeq" id="WP_216374389.1">
    <property type="nucleotide sequence ID" value="NZ_JAGRYT010000001.1"/>
</dbReference>
<name>A0ABS6DCE6_9ENTR</name>
<organism evidence="1 2">
    <name type="scientific">Cedecea davisae</name>
    <dbReference type="NCBI Taxonomy" id="158484"/>
    <lineage>
        <taxon>Bacteria</taxon>
        <taxon>Pseudomonadati</taxon>
        <taxon>Pseudomonadota</taxon>
        <taxon>Gammaproteobacteria</taxon>
        <taxon>Enterobacterales</taxon>
        <taxon>Enterobacteriaceae</taxon>
        <taxon>Cedecea</taxon>
    </lineage>
</organism>
<evidence type="ECO:0000313" key="2">
    <source>
        <dbReference type="Proteomes" id="UP000686327"/>
    </source>
</evidence>
<reference evidence="1 2" key="1">
    <citation type="submission" date="2021-04" db="EMBL/GenBank/DDBJ databases">
        <authorList>
            <person name="Seiffert S.N."/>
        </authorList>
    </citation>
    <scope>NUCLEOTIDE SEQUENCE [LARGE SCALE GENOMIC DNA]</scope>
    <source>
        <strain evidence="1 2">1</strain>
    </source>
</reference>
<sequence length="114" mass="12459">MTIQLQSGMKAYTKALSLHIGPNELIYRAPWGTKFAVIFMLAEKPDNEAGIAANDYLRSCGWNESQSHLGELQTNIQSEIGDFFAGFGGPGEPESPEEAQALLISRIDALFRAV</sequence>
<dbReference type="Proteomes" id="UP000686327">
    <property type="component" value="Unassembled WGS sequence"/>
</dbReference>
<accession>A0ABS6DCE6</accession>
<reference evidence="2" key="2">
    <citation type="submission" date="2023-07" db="EMBL/GenBank/DDBJ databases">
        <title>Cedecea davisae an AmpC producer and its therapeutic implications.</title>
        <authorList>
            <person name="Notter J."/>
        </authorList>
    </citation>
    <scope>NUCLEOTIDE SEQUENCE [LARGE SCALE GENOMIC DNA]</scope>
    <source>
        <strain evidence="2">1</strain>
    </source>
</reference>
<comment type="caution">
    <text evidence="1">The sequence shown here is derived from an EMBL/GenBank/DDBJ whole genome shotgun (WGS) entry which is preliminary data.</text>
</comment>
<keyword evidence="2" id="KW-1185">Reference proteome</keyword>
<proteinExistence type="predicted"/>
<protein>
    <submittedName>
        <fullName evidence="1">Uncharacterized protein</fullName>
    </submittedName>
</protein>
<gene>
    <name evidence="1" type="ORF">KC222_00575</name>
</gene>
<evidence type="ECO:0000313" key="1">
    <source>
        <dbReference type="EMBL" id="MBU4680506.1"/>
    </source>
</evidence>
<dbReference type="EMBL" id="JAGRYU010000002">
    <property type="protein sequence ID" value="MBU4680506.1"/>
    <property type="molecule type" value="Genomic_DNA"/>
</dbReference>